<evidence type="ECO:0000313" key="2">
    <source>
        <dbReference type="Proteomes" id="UP001155027"/>
    </source>
</evidence>
<evidence type="ECO:0000313" key="1">
    <source>
        <dbReference type="EMBL" id="MCS3678690.1"/>
    </source>
</evidence>
<name>A0A9X2TCR9_9BACT</name>
<reference evidence="1" key="1">
    <citation type="submission" date="2022-08" db="EMBL/GenBank/DDBJ databases">
        <title>Genomic Encyclopedia of Type Strains, Phase V (KMG-V): Genome sequencing to study the core and pangenomes of soil and plant-associated prokaryotes.</title>
        <authorList>
            <person name="Whitman W."/>
        </authorList>
    </citation>
    <scope>NUCLEOTIDE SEQUENCE</scope>
    <source>
        <strain evidence="1">0</strain>
    </source>
</reference>
<sequence>MTFSVLQFGHVCLLVSMSEFCACVITRGKNQQGLWPDDSDEESGDDSSTHYLLGAFF</sequence>
<proteinExistence type="predicted"/>
<accession>A0A9X2TCR9</accession>
<organism evidence="1 2">
    <name type="scientific">Salinibacter ruber</name>
    <dbReference type="NCBI Taxonomy" id="146919"/>
    <lineage>
        <taxon>Bacteria</taxon>
        <taxon>Pseudomonadati</taxon>
        <taxon>Rhodothermota</taxon>
        <taxon>Rhodothermia</taxon>
        <taxon>Rhodothermales</taxon>
        <taxon>Salinibacteraceae</taxon>
        <taxon>Salinibacter</taxon>
    </lineage>
</organism>
<dbReference type="Proteomes" id="UP001155027">
    <property type="component" value="Unassembled WGS sequence"/>
</dbReference>
<gene>
    <name evidence="1" type="ORF">GGP71_002631</name>
</gene>
<protein>
    <submittedName>
        <fullName evidence="1">Uncharacterized protein</fullName>
    </submittedName>
</protein>
<comment type="caution">
    <text evidence="1">The sequence shown here is derived from an EMBL/GenBank/DDBJ whole genome shotgun (WGS) entry which is preliminary data.</text>
</comment>
<dbReference type="EMBL" id="JANUAU010000009">
    <property type="protein sequence ID" value="MCS3678690.1"/>
    <property type="molecule type" value="Genomic_DNA"/>
</dbReference>
<dbReference type="AlphaFoldDB" id="A0A9X2TCR9"/>